<accession>A0ACB8DBQ0</accession>
<keyword evidence="2" id="KW-1185">Reference proteome</keyword>
<comment type="caution">
    <text evidence="1">The sequence shown here is derived from an EMBL/GenBank/DDBJ whole genome shotgun (WGS) entry which is preliminary data.</text>
</comment>
<organism evidence="1 2">
    <name type="scientific">Dermacentor silvarum</name>
    <name type="common">Tick</name>
    <dbReference type="NCBI Taxonomy" id="543639"/>
    <lineage>
        <taxon>Eukaryota</taxon>
        <taxon>Metazoa</taxon>
        <taxon>Ecdysozoa</taxon>
        <taxon>Arthropoda</taxon>
        <taxon>Chelicerata</taxon>
        <taxon>Arachnida</taxon>
        <taxon>Acari</taxon>
        <taxon>Parasitiformes</taxon>
        <taxon>Ixodida</taxon>
        <taxon>Ixodoidea</taxon>
        <taxon>Ixodidae</taxon>
        <taxon>Rhipicephalinae</taxon>
        <taxon>Dermacentor</taxon>
    </lineage>
</organism>
<evidence type="ECO:0000313" key="1">
    <source>
        <dbReference type="EMBL" id="KAH7965392.1"/>
    </source>
</evidence>
<gene>
    <name evidence="1" type="ORF">HPB49_007042</name>
</gene>
<reference evidence="1" key="1">
    <citation type="submission" date="2020-05" db="EMBL/GenBank/DDBJ databases">
        <title>Large-scale comparative analyses of tick genomes elucidate their genetic diversity and vector capacities.</title>
        <authorList>
            <person name="Jia N."/>
            <person name="Wang J."/>
            <person name="Shi W."/>
            <person name="Du L."/>
            <person name="Sun Y."/>
            <person name="Zhan W."/>
            <person name="Jiang J."/>
            <person name="Wang Q."/>
            <person name="Zhang B."/>
            <person name="Ji P."/>
            <person name="Sakyi L.B."/>
            <person name="Cui X."/>
            <person name="Yuan T."/>
            <person name="Jiang B."/>
            <person name="Yang W."/>
            <person name="Lam T.T.-Y."/>
            <person name="Chang Q."/>
            <person name="Ding S."/>
            <person name="Wang X."/>
            <person name="Zhu J."/>
            <person name="Ruan X."/>
            <person name="Zhao L."/>
            <person name="Wei J."/>
            <person name="Que T."/>
            <person name="Du C."/>
            <person name="Cheng J."/>
            <person name="Dai P."/>
            <person name="Han X."/>
            <person name="Huang E."/>
            <person name="Gao Y."/>
            <person name="Liu J."/>
            <person name="Shao H."/>
            <person name="Ye R."/>
            <person name="Li L."/>
            <person name="Wei W."/>
            <person name="Wang X."/>
            <person name="Wang C."/>
            <person name="Yang T."/>
            <person name="Huo Q."/>
            <person name="Li W."/>
            <person name="Guo W."/>
            <person name="Chen H."/>
            <person name="Zhou L."/>
            <person name="Ni X."/>
            <person name="Tian J."/>
            <person name="Zhou Y."/>
            <person name="Sheng Y."/>
            <person name="Liu T."/>
            <person name="Pan Y."/>
            <person name="Xia L."/>
            <person name="Li J."/>
            <person name="Zhao F."/>
            <person name="Cao W."/>
        </authorList>
    </citation>
    <scope>NUCLEOTIDE SEQUENCE</scope>
    <source>
        <strain evidence="1">Dsil-2018</strain>
    </source>
</reference>
<name>A0ACB8DBQ0_DERSI</name>
<evidence type="ECO:0000313" key="2">
    <source>
        <dbReference type="Proteomes" id="UP000821865"/>
    </source>
</evidence>
<dbReference type="Proteomes" id="UP000821865">
    <property type="component" value="Chromosome 2"/>
</dbReference>
<proteinExistence type="predicted"/>
<dbReference type="EMBL" id="CM023471">
    <property type="protein sequence ID" value="KAH7965392.1"/>
    <property type="molecule type" value="Genomic_DNA"/>
</dbReference>
<sequence>MELVDSDSEDEQQNEIVTRISLKLARQHRKRVPRYCEDVVNKYYDLEFKRLFRLSRVTVDTIVARFEASPFYPGAIGRRPQISVEKKKACLVVPSWASMEHIFTG</sequence>
<protein>
    <submittedName>
        <fullName evidence="1">Uncharacterized protein</fullName>
    </submittedName>
</protein>